<dbReference type="KEGG" id="nsy:104209992"/>
<sequence>MPPLPFLQKLYREKLDKQFERFLDVLKQFHVNLPFTEMLSQMPAYAKFLKDILTKKRNIEETAMVKLTEHCNAILQNKLPQKKLEKEIGEIRSAPIFLQLADQMTLIPEGIVEDVLVHVDKFVFPMDFIVVKMEENKEVALILGRPFLAMGGAILDIQESKFMIRVGEETVTFKMDLEKGAQKDELATSVE</sequence>
<dbReference type="Proteomes" id="UP000189701">
    <property type="component" value="Unplaced"/>
</dbReference>
<evidence type="ECO:0000313" key="2">
    <source>
        <dbReference type="RefSeq" id="XP_009757081.1"/>
    </source>
</evidence>
<dbReference type="CDD" id="cd00303">
    <property type="entry name" value="retropepsin_like"/>
    <property type="match status" value="1"/>
</dbReference>
<name>A0A1U7UWC8_NICSY</name>
<dbReference type="eggNOG" id="KOG0017">
    <property type="taxonomic scope" value="Eukaryota"/>
</dbReference>
<keyword evidence="1" id="KW-1185">Reference proteome</keyword>
<dbReference type="Gene3D" id="2.40.70.10">
    <property type="entry name" value="Acid Proteases"/>
    <property type="match status" value="1"/>
</dbReference>
<organism evidence="1 2">
    <name type="scientific">Nicotiana sylvestris</name>
    <name type="common">Wood tobacco</name>
    <name type="synonym">South American tobacco</name>
    <dbReference type="NCBI Taxonomy" id="4096"/>
    <lineage>
        <taxon>Eukaryota</taxon>
        <taxon>Viridiplantae</taxon>
        <taxon>Streptophyta</taxon>
        <taxon>Embryophyta</taxon>
        <taxon>Tracheophyta</taxon>
        <taxon>Spermatophyta</taxon>
        <taxon>Magnoliopsida</taxon>
        <taxon>eudicotyledons</taxon>
        <taxon>Gunneridae</taxon>
        <taxon>Pentapetalae</taxon>
        <taxon>asterids</taxon>
        <taxon>lamiids</taxon>
        <taxon>Solanales</taxon>
        <taxon>Solanaceae</taxon>
        <taxon>Nicotianoideae</taxon>
        <taxon>Nicotianeae</taxon>
        <taxon>Nicotiana</taxon>
    </lineage>
</organism>
<accession>A0A1U7UWC8</accession>
<dbReference type="PANTHER" id="PTHR33067">
    <property type="entry name" value="RNA-DIRECTED DNA POLYMERASE-RELATED"/>
    <property type="match status" value="1"/>
</dbReference>
<reference evidence="1" key="1">
    <citation type="journal article" date="2013" name="Genome Biol.">
        <title>Reference genomes and transcriptomes of Nicotiana sylvestris and Nicotiana tomentosiformis.</title>
        <authorList>
            <person name="Sierro N."/>
            <person name="Battey J.N."/>
            <person name="Ouadi S."/>
            <person name="Bovet L."/>
            <person name="Goepfert S."/>
            <person name="Bakaher N."/>
            <person name="Peitsch M.C."/>
            <person name="Ivanov N.V."/>
        </authorList>
    </citation>
    <scope>NUCLEOTIDE SEQUENCE [LARGE SCALE GENOMIC DNA]</scope>
</reference>
<dbReference type="PANTHER" id="PTHR33067:SF31">
    <property type="entry name" value="RNA-DIRECTED DNA POLYMERASE"/>
    <property type="match status" value="1"/>
</dbReference>
<dbReference type="GeneID" id="104209992"/>
<evidence type="ECO:0000313" key="1">
    <source>
        <dbReference type="Proteomes" id="UP000189701"/>
    </source>
</evidence>
<dbReference type="AlphaFoldDB" id="A0A1U7UWC8"/>
<dbReference type="InterPro" id="IPR021109">
    <property type="entry name" value="Peptidase_aspartic_dom_sf"/>
</dbReference>
<proteinExistence type="predicted"/>
<reference evidence="2" key="2">
    <citation type="submission" date="2025-08" db="UniProtKB">
        <authorList>
            <consortium name="RefSeq"/>
        </authorList>
    </citation>
    <scope>IDENTIFICATION</scope>
    <source>
        <tissue evidence="2">Leaf</tissue>
    </source>
</reference>
<dbReference type="RefSeq" id="XP_009757081.1">
    <property type="nucleotide sequence ID" value="XM_009758779.1"/>
</dbReference>
<protein>
    <submittedName>
        <fullName evidence="2">Uncharacterized protein LOC104209992</fullName>
    </submittedName>
</protein>
<dbReference type="OrthoDB" id="778454at2759"/>
<gene>
    <name evidence="2" type="primary">LOC104209992</name>
</gene>